<dbReference type="Pfam" id="PF07984">
    <property type="entry name" value="NTP_transf_7"/>
    <property type="match status" value="1"/>
</dbReference>
<evidence type="ECO:0000256" key="4">
    <source>
        <dbReference type="SAM" id="MobiDB-lite"/>
    </source>
</evidence>
<feature type="region of interest" description="Disordered" evidence="4">
    <location>
        <begin position="521"/>
        <end position="588"/>
    </location>
</feature>
<dbReference type="AlphaFoldDB" id="L1JRX9"/>
<dbReference type="EMBL" id="JH992977">
    <property type="protein sequence ID" value="EKX50945.1"/>
    <property type="molecule type" value="Genomic_DNA"/>
</dbReference>
<dbReference type="GeneID" id="17307562"/>
<dbReference type="InterPro" id="IPR012937">
    <property type="entry name" value="TET5"/>
</dbReference>
<dbReference type="HOGENOM" id="CLU_464206_0_0_1"/>
<dbReference type="STRING" id="905079.L1JRX9"/>
<sequence length="588" mass="65684">MSSKGPANGNGDSSSTATASDNQILGELGQKKLCDILASDFKVVPTQRRMVTPQVSELPENLPELIVKPRDLIAQISEELDGLLREIAEKNSENEYETVVEVYGGVARSVIAHDFKIQDLRVVPTDLDLRFYIGTLDFDKCRDVVEKAIIEAYTTWFESRSVQPPSKDLSTIVRSFYFQKQVVVGSFSLLSIGDPTTGRNLDLEFCRGTPSEIKQTRSFFDHANAFVINLPSPAQYGWQHAMYGKKTKFAIVPRSLATKFEDALATIAHRKLNVHDPKVVVNGLLLYAHAICDKGLVPNSWEDEQRYGKIFVQTFLEHINKLRNNHEDPLRFVKSFLRSHYPAAPLSALACLVQILILVRAYAPSSKEENQGEVSVQFAVLVADQFQALCGAGTVVQQELQSVILVPDLNCATEIAECAGCAGQNTITDVQRWILRDWKPSSGREISILMPTSFQTDNGWETVPLAVAQRLEQYHQQGYPLMQTVPWVVRRMLRALTSTSCPELGRRKLRGRGCTTLKVEFANQERNKPDEECNSTSSNSEEEEAENQASLKKSPSLERKTPQKVTTPKASPGNKARPMGKYVPPSRR</sequence>
<dbReference type="KEGG" id="gtt:GUITHDRAFT_103526"/>
<proteinExistence type="inferred from homology"/>
<dbReference type="EnsemblProtists" id="EKX50945">
    <property type="protein sequence ID" value="EKX50945"/>
    <property type="gene ID" value="GUITHDRAFT_103526"/>
</dbReference>
<accession>L1JRX9</accession>
<comment type="similarity">
    <text evidence="1">Belongs to the TENT family.</text>
</comment>
<dbReference type="PaxDb" id="55529-EKX50945"/>
<evidence type="ECO:0000313" key="5">
    <source>
        <dbReference type="EMBL" id="EKX50945.1"/>
    </source>
</evidence>
<protein>
    <submittedName>
        <fullName evidence="5 6">Uncharacterized protein</fullName>
    </submittedName>
</protein>
<gene>
    <name evidence="5" type="ORF">GUITHDRAFT_103526</name>
</gene>
<evidence type="ECO:0000256" key="3">
    <source>
        <dbReference type="ARBA" id="ARBA00047933"/>
    </source>
</evidence>
<keyword evidence="7" id="KW-1185">Reference proteome</keyword>
<dbReference type="RefSeq" id="XP_005837925.1">
    <property type="nucleotide sequence ID" value="XM_005837868.1"/>
</dbReference>
<reference evidence="7" key="2">
    <citation type="submission" date="2012-11" db="EMBL/GenBank/DDBJ databases">
        <authorList>
            <person name="Kuo A."/>
            <person name="Curtis B.A."/>
            <person name="Tanifuji G."/>
            <person name="Burki F."/>
            <person name="Gruber A."/>
            <person name="Irimia M."/>
            <person name="Maruyama S."/>
            <person name="Arias M.C."/>
            <person name="Ball S.G."/>
            <person name="Gile G.H."/>
            <person name="Hirakawa Y."/>
            <person name="Hopkins J.F."/>
            <person name="Rensing S.A."/>
            <person name="Schmutz J."/>
            <person name="Symeonidi A."/>
            <person name="Elias M."/>
            <person name="Eveleigh R.J."/>
            <person name="Herman E.K."/>
            <person name="Klute M.J."/>
            <person name="Nakayama T."/>
            <person name="Obornik M."/>
            <person name="Reyes-Prieto A."/>
            <person name="Armbrust E.V."/>
            <person name="Aves S.J."/>
            <person name="Beiko R.G."/>
            <person name="Coutinho P."/>
            <person name="Dacks J.B."/>
            <person name="Durnford D.G."/>
            <person name="Fast N.M."/>
            <person name="Green B.R."/>
            <person name="Grisdale C."/>
            <person name="Hempe F."/>
            <person name="Henrissat B."/>
            <person name="Hoppner M.P."/>
            <person name="Ishida K.-I."/>
            <person name="Kim E."/>
            <person name="Koreny L."/>
            <person name="Kroth P.G."/>
            <person name="Liu Y."/>
            <person name="Malik S.-B."/>
            <person name="Maier U.G."/>
            <person name="McRose D."/>
            <person name="Mock T."/>
            <person name="Neilson J.A."/>
            <person name="Onodera N.T."/>
            <person name="Poole A.M."/>
            <person name="Pritham E.J."/>
            <person name="Richards T.A."/>
            <person name="Rocap G."/>
            <person name="Roy S.W."/>
            <person name="Sarai C."/>
            <person name="Schaack S."/>
            <person name="Shirato S."/>
            <person name="Slamovits C.H."/>
            <person name="Spencer D.F."/>
            <person name="Suzuki S."/>
            <person name="Worden A.Z."/>
            <person name="Zauner S."/>
            <person name="Barry K."/>
            <person name="Bell C."/>
            <person name="Bharti A.K."/>
            <person name="Crow J.A."/>
            <person name="Grimwood J."/>
            <person name="Kramer R."/>
            <person name="Lindquist E."/>
            <person name="Lucas S."/>
            <person name="Salamov A."/>
            <person name="McFadden G.I."/>
            <person name="Lane C.E."/>
            <person name="Keeling P.J."/>
            <person name="Gray M.W."/>
            <person name="Grigoriev I.V."/>
            <person name="Archibald J.M."/>
        </authorList>
    </citation>
    <scope>NUCLEOTIDE SEQUENCE</scope>
    <source>
        <strain evidence="7">CCMP2712</strain>
    </source>
</reference>
<evidence type="ECO:0000256" key="1">
    <source>
        <dbReference type="ARBA" id="ARBA00007631"/>
    </source>
</evidence>
<evidence type="ECO:0000313" key="6">
    <source>
        <dbReference type="EnsemblProtists" id="EKX50945"/>
    </source>
</evidence>
<name>L1JRX9_GUITC</name>
<evidence type="ECO:0000256" key="2">
    <source>
        <dbReference type="ARBA" id="ARBA00022679"/>
    </source>
</evidence>
<keyword evidence="2" id="KW-0808">Transferase</keyword>
<evidence type="ECO:0000313" key="7">
    <source>
        <dbReference type="Proteomes" id="UP000011087"/>
    </source>
</evidence>
<reference evidence="5 7" key="1">
    <citation type="journal article" date="2012" name="Nature">
        <title>Algal genomes reveal evolutionary mosaicism and the fate of nucleomorphs.</title>
        <authorList>
            <consortium name="DOE Joint Genome Institute"/>
            <person name="Curtis B.A."/>
            <person name="Tanifuji G."/>
            <person name="Burki F."/>
            <person name="Gruber A."/>
            <person name="Irimia M."/>
            <person name="Maruyama S."/>
            <person name="Arias M.C."/>
            <person name="Ball S.G."/>
            <person name="Gile G.H."/>
            <person name="Hirakawa Y."/>
            <person name="Hopkins J.F."/>
            <person name="Kuo A."/>
            <person name="Rensing S.A."/>
            <person name="Schmutz J."/>
            <person name="Symeonidi A."/>
            <person name="Elias M."/>
            <person name="Eveleigh R.J."/>
            <person name="Herman E.K."/>
            <person name="Klute M.J."/>
            <person name="Nakayama T."/>
            <person name="Obornik M."/>
            <person name="Reyes-Prieto A."/>
            <person name="Armbrust E.V."/>
            <person name="Aves S.J."/>
            <person name="Beiko R.G."/>
            <person name="Coutinho P."/>
            <person name="Dacks J.B."/>
            <person name="Durnford D.G."/>
            <person name="Fast N.M."/>
            <person name="Green B.R."/>
            <person name="Grisdale C.J."/>
            <person name="Hempel F."/>
            <person name="Henrissat B."/>
            <person name="Hoppner M.P."/>
            <person name="Ishida K."/>
            <person name="Kim E."/>
            <person name="Koreny L."/>
            <person name="Kroth P.G."/>
            <person name="Liu Y."/>
            <person name="Malik S.B."/>
            <person name="Maier U.G."/>
            <person name="McRose D."/>
            <person name="Mock T."/>
            <person name="Neilson J.A."/>
            <person name="Onodera N.T."/>
            <person name="Poole A.M."/>
            <person name="Pritham E.J."/>
            <person name="Richards T.A."/>
            <person name="Rocap G."/>
            <person name="Roy S.W."/>
            <person name="Sarai C."/>
            <person name="Schaack S."/>
            <person name="Shirato S."/>
            <person name="Slamovits C.H."/>
            <person name="Spencer D.F."/>
            <person name="Suzuki S."/>
            <person name="Worden A.Z."/>
            <person name="Zauner S."/>
            <person name="Barry K."/>
            <person name="Bell C."/>
            <person name="Bharti A.K."/>
            <person name="Crow J.A."/>
            <person name="Grimwood J."/>
            <person name="Kramer R."/>
            <person name="Lindquist E."/>
            <person name="Lucas S."/>
            <person name="Salamov A."/>
            <person name="McFadden G.I."/>
            <person name="Lane C.E."/>
            <person name="Keeling P.J."/>
            <person name="Gray M.W."/>
            <person name="Grigoriev I.V."/>
            <person name="Archibald J.M."/>
        </authorList>
    </citation>
    <scope>NUCLEOTIDE SEQUENCE</scope>
    <source>
        <strain evidence="5 7">CCMP2712</strain>
    </source>
</reference>
<reference evidence="6" key="3">
    <citation type="submission" date="2016-03" db="UniProtKB">
        <authorList>
            <consortium name="EnsemblProtists"/>
        </authorList>
    </citation>
    <scope>IDENTIFICATION</scope>
</reference>
<organism evidence="5">
    <name type="scientific">Guillardia theta (strain CCMP2712)</name>
    <name type="common">Cryptophyte</name>
    <dbReference type="NCBI Taxonomy" id="905079"/>
    <lineage>
        <taxon>Eukaryota</taxon>
        <taxon>Cryptophyceae</taxon>
        <taxon>Pyrenomonadales</taxon>
        <taxon>Geminigeraceae</taxon>
        <taxon>Guillardia</taxon>
    </lineage>
</organism>
<dbReference type="Proteomes" id="UP000011087">
    <property type="component" value="Unassembled WGS sequence"/>
</dbReference>
<dbReference type="GO" id="GO:1990817">
    <property type="term" value="F:poly(A) RNA polymerase activity"/>
    <property type="evidence" value="ECO:0007669"/>
    <property type="project" value="UniProtKB-EC"/>
</dbReference>
<comment type="catalytic activity">
    <reaction evidence="3">
        <text>RNA(n) + ATP = RNA(n)-3'-adenine ribonucleotide + diphosphate</text>
        <dbReference type="Rhea" id="RHEA:11332"/>
        <dbReference type="Rhea" id="RHEA-COMP:14527"/>
        <dbReference type="Rhea" id="RHEA-COMP:17347"/>
        <dbReference type="ChEBI" id="CHEBI:30616"/>
        <dbReference type="ChEBI" id="CHEBI:33019"/>
        <dbReference type="ChEBI" id="CHEBI:140395"/>
        <dbReference type="ChEBI" id="CHEBI:173115"/>
        <dbReference type="EC" id="2.7.7.19"/>
    </reaction>
    <physiologicalReaction direction="left-to-right" evidence="3">
        <dbReference type="Rhea" id="RHEA:11333"/>
    </physiologicalReaction>
</comment>